<keyword evidence="2" id="KW-1185">Reference proteome</keyword>
<evidence type="ECO:0000313" key="2">
    <source>
        <dbReference type="Proteomes" id="UP001380953"/>
    </source>
</evidence>
<accession>A0ACC6PH83</accession>
<reference evidence="1" key="1">
    <citation type="submission" date="2024-03" db="EMBL/GenBank/DDBJ databases">
        <title>Whole genome sequecning of epiphytes from Marcgravia umbellata leaves.</title>
        <authorList>
            <person name="Kumar G."/>
            <person name="Savka M.A."/>
        </authorList>
    </citation>
    <scope>NUCLEOTIDE SEQUENCE</scope>
    <source>
        <strain evidence="1">RIT_BL5</strain>
    </source>
</reference>
<organism evidence="1 2">
    <name type="scientific">Saccharibacillus sacchari</name>
    <dbReference type="NCBI Taxonomy" id="456493"/>
    <lineage>
        <taxon>Bacteria</taxon>
        <taxon>Bacillati</taxon>
        <taxon>Bacillota</taxon>
        <taxon>Bacilli</taxon>
        <taxon>Bacillales</taxon>
        <taxon>Paenibacillaceae</taxon>
        <taxon>Saccharibacillus</taxon>
    </lineage>
</organism>
<protein>
    <submittedName>
        <fullName evidence="1">Sugar-binding domain-containing protein</fullName>
    </submittedName>
</protein>
<evidence type="ECO:0000313" key="1">
    <source>
        <dbReference type="EMBL" id="MEJ8306330.1"/>
    </source>
</evidence>
<dbReference type="Proteomes" id="UP001380953">
    <property type="component" value="Unassembled WGS sequence"/>
</dbReference>
<comment type="caution">
    <text evidence="1">The sequence shown here is derived from an EMBL/GenBank/DDBJ whole genome shotgun (WGS) entry which is preliminary data.</text>
</comment>
<sequence length="1031" mass="115074">MNDRLDRKYAVFADPDTDTDAAAGPVSAPYLDEIEDEAYRRSSLHGDARIEADCALPVRTAVMQRLRESADSGEVGAYSRSDSAKSSQTLSLSGIWRMKSCDPADPGDPAPFTGWFGRKGRQSPGMAEKWYAPGFDRSDWDEVTVPSTVQKSLVKLGKLPDPYWDTNTIDELEQHGEPKQFPAWFRRTRIERQDWWFAKTFELPEKWRGRRLTLRFGGLDYSGTVFLNGQSLGHHAGMFGGPDLDVSRLARFESEGVNELVVRIDQAPQSWNGKLKGSPGFGWHYGHLISLGIWRDVTVTAEPDVSVLEPYAVTQSLGASSAQLRIEYALDSLLREQTTVSVELEIRRKADTPQSAAASADQKKREEEARRNRETKPDAPQPDGNFDGSNVFRFRTEAEIGYGRTRFAAEIDLPDPALWWPAGYGDPNLYTLSLSVYDGGAQAEAAERRALHAAETVFGVRTLHMRPAPKAEPGKHYRWQFVVNGIPMFIKGANWCWPEPMLEQNERLYARLLELARRGGVQMLRAWGGGLVESDFFYELCDQKGILVYQEFPLCWGPPDSPHTDLGVLDRQVSRSVTRLRSHPSLVMWGGGNENGVHGGADEGLFLVGRRCRGLDPSRPFHRTDPWGGSVHNWDVYHGGEPLERSTLGMPSVFYGEYGIPSQPDRESCLRYMPAEELDAFPPTEKSRGWKAHFHQFGLKDIIKVMRYGAYGPIRSWDDYALYSQSAQGNSIAFTGDAQRAGSGLGKTGFWYYKFSELFPGHSWGVVDFYGTPKLSYYRARQTCLPRSAFAVYPRAEGWSAGETLDVSLHVANDARDALSNASATVILYGASLQTAYSRTFGKFELAAGETVKLPYEPIVLPREAAESSPFLLAVSLRDENGTLLSDRWYAFNGQPKTEELLAFEHQHRGDANEYPGAEAERAFELYGGLPDAPLRRLPQTRLEWTVRQNERGGAIVVRNIGDLPAYRVIAEGFPSGWEWFLADNDFGLYPGEERVIGFEGEGSGLPEQVMIGAWNAPKVGAGRRSVAESS</sequence>
<name>A0ACC6PH83_9BACL</name>
<gene>
    <name evidence="1" type="ORF">WKI47_20695</name>
</gene>
<proteinExistence type="predicted"/>
<dbReference type="EMBL" id="JBBKAR010000053">
    <property type="protein sequence ID" value="MEJ8306330.1"/>
    <property type="molecule type" value="Genomic_DNA"/>
</dbReference>